<dbReference type="PANTHER" id="PTHR31435:SF9">
    <property type="entry name" value="PROTEIN NATD1"/>
    <property type="match status" value="1"/>
</dbReference>
<dbReference type="PANTHER" id="PTHR31435">
    <property type="entry name" value="PROTEIN NATD1"/>
    <property type="match status" value="1"/>
</dbReference>
<dbReference type="Pfam" id="PF14542">
    <property type="entry name" value="Acetyltransf_CG"/>
    <property type="match status" value="1"/>
</dbReference>
<sequence length="101" mass="11559">MSQNDPQSQTAITHHETESDGRFGLGEKAELTYRRPRPDVMDVDHTWTDPALRGQGIAHQLYRAMTEFARSHDRKVIPSCPYVARMFERHPEDAKDLQAPG</sequence>
<accession>A0AAW9RKB6</accession>
<feature type="compositionally biased region" description="Basic and acidic residues" evidence="1">
    <location>
        <begin position="13"/>
        <end position="28"/>
    </location>
</feature>
<dbReference type="RefSeq" id="WP_354695379.1">
    <property type="nucleotide sequence ID" value="NZ_JAZHOG010000006.1"/>
</dbReference>
<organism evidence="3 4">
    <name type="scientific">Elongatibacter sediminis</name>
    <dbReference type="NCBI Taxonomy" id="3119006"/>
    <lineage>
        <taxon>Bacteria</taxon>
        <taxon>Pseudomonadati</taxon>
        <taxon>Pseudomonadota</taxon>
        <taxon>Gammaproteobacteria</taxon>
        <taxon>Chromatiales</taxon>
        <taxon>Wenzhouxiangellaceae</taxon>
        <taxon>Elongatibacter</taxon>
    </lineage>
</organism>
<gene>
    <name evidence="3" type="ORF">V3330_10500</name>
</gene>
<dbReference type="AlphaFoldDB" id="A0AAW9RKB6"/>
<evidence type="ECO:0000313" key="3">
    <source>
        <dbReference type="EMBL" id="MEJ8568056.1"/>
    </source>
</evidence>
<keyword evidence="3" id="KW-0808">Transferase</keyword>
<comment type="caution">
    <text evidence="3">The sequence shown here is derived from an EMBL/GenBank/DDBJ whole genome shotgun (WGS) entry which is preliminary data.</text>
</comment>
<dbReference type="EC" id="2.3.1.-" evidence="3"/>
<dbReference type="InterPro" id="IPR016181">
    <property type="entry name" value="Acyl_CoA_acyltransferase"/>
</dbReference>
<dbReference type="EMBL" id="JAZHOG010000006">
    <property type="protein sequence ID" value="MEJ8568056.1"/>
    <property type="molecule type" value="Genomic_DNA"/>
</dbReference>
<keyword evidence="4" id="KW-1185">Reference proteome</keyword>
<proteinExistence type="predicted"/>
<protein>
    <submittedName>
        <fullName evidence="3">GNAT family N-acetyltransferase</fullName>
        <ecNumber evidence="3">2.3.1.-</ecNumber>
    </submittedName>
</protein>
<dbReference type="InterPro" id="IPR045057">
    <property type="entry name" value="Gcn5-rel_NAT"/>
</dbReference>
<feature type="domain" description="N-acetyltransferase" evidence="2">
    <location>
        <begin position="7"/>
        <end position="99"/>
    </location>
</feature>
<name>A0AAW9RKB6_9GAMM</name>
<dbReference type="SUPFAM" id="SSF55729">
    <property type="entry name" value="Acyl-CoA N-acyltransferases (Nat)"/>
    <property type="match status" value="1"/>
</dbReference>
<keyword evidence="3" id="KW-0012">Acyltransferase</keyword>
<dbReference type="PROSITE" id="PS51729">
    <property type="entry name" value="GNAT_YJDJ"/>
    <property type="match status" value="1"/>
</dbReference>
<dbReference type="InterPro" id="IPR031165">
    <property type="entry name" value="GNAT_YJDJ"/>
</dbReference>
<evidence type="ECO:0000313" key="4">
    <source>
        <dbReference type="Proteomes" id="UP001359886"/>
    </source>
</evidence>
<dbReference type="CDD" id="cd04301">
    <property type="entry name" value="NAT_SF"/>
    <property type="match status" value="1"/>
</dbReference>
<feature type="compositionally biased region" description="Polar residues" evidence="1">
    <location>
        <begin position="1"/>
        <end position="12"/>
    </location>
</feature>
<evidence type="ECO:0000256" key="1">
    <source>
        <dbReference type="SAM" id="MobiDB-lite"/>
    </source>
</evidence>
<evidence type="ECO:0000259" key="2">
    <source>
        <dbReference type="PROSITE" id="PS51729"/>
    </source>
</evidence>
<dbReference type="GO" id="GO:0016746">
    <property type="term" value="F:acyltransferase activity"/>
    <property type="evidence" value="ECO:0007669"/>
    <property type="project" value="UniProtKB-KW"/>
</dbReference>
<dbReference type="Proteomes" id="UP001359886">
    <property type="component" value="Unassembled WGS sequence"/>
</dbReference>
<feature type="region of interest" description="Disordered" evidence="1">
    <location>
        <begin position="1"/>
        <end position="28"/>
    </location>
</feature>
<dbReference type="Gene3D" id="3.40.630.30">
    <property type="match status" value="1"/>
</dbReference>
<reference evidence="3 4" key="1">
    <citation type="submission" date="2024-02" db="EMBL/GenBank/DDBJ databases">
        <title>A novel Wenzhouxiangellaceae bacterium, isolated from coastal sediments.</title>
        <authorList>
            <person name="Du Z.-J."/>
            <person name="Ye Y.-Q."/>
            <person name="Zhang X.-Y."/>
        </authorList>
    </citation>
    <scope>NUCLEOTIDE SEQUENCE [LARGE SCALE GENOMIC DNA]</scope>
    <source>
        <strain evidence="3 4">CH-27</strain>
    </source>
</reference>